<keyword evidence="2 5" id="KW-0812">Transmembrane</keyword>
<proteinExistence type="predicted"/>
<reference evidence="7 8" key="1">
    <citation type="submission" date="2019-04" db="EMBL/GenBank/DDBJ databases">
        <authorList>
            <person name="Van Vliet M D."/>
        </authorList>
    </citation>
    <scope>NUCLEOTIDE SEQUENCE [LARGE SCALE GENOMIC DNA]</scope>
    <source>
        <strain evidence="7 8">F1</strain>
    </source>
</reference>
<evidence type="ECO:0000313" key="8">
    <source>
        <dbReference type="Proteomes" id="UP000366872"/>
    </source>
</evidence>
<dbReference type="EMBL" id="CAAHFG010000001">
    <property type="protein sequence ID" value="VGO14458.1"/>
    <property type="molecule type" value="Genomic_DNA"/>
</dbReference>
<keyword evidence="4 5" id="KW-0472">Membrane</keyword>
<evidence type="ECO:0000313" key="7">
    <source>
        <dbReference type="EMBL" id="VGO14458.1"/>
    </source>
</evidence>
<feature type="transmembrane region" description="Helical" evidence="5">
    <location>
        <begin position="177"/>
        <end position="194"/>
    </location>
</feature>
<keyword evidence="3 5" id="KW-1133">Transmembrane helix</keyword>
<dbReference type="Pfam" id="PF01794">
    <property type="entry name" value="Ferric_reduct"/>
    <property type="match status" value="1"/>
</dbReference>
<evidence type="ECO:0000256" key="3">
    <source>
        <dbReference type="ARBA" id="ARBA00022989"/>
    </source>
</evidence>
<evidence type="ECO:0000256" key="4">
    <source>
        <dbReference type="ARBA" id="ARBA00023136"/>
    </source>
</evidence>
<dbReference type="InterPro" id="IPR013130">
    <property type="entry name" value="Fe3_Rdtase_TM_dom"/>
</dbReference>
<evidence type="ECO:0000256" key="5">
    <source>
        <dbReference type="SAM" id="Phobius"/>
    </source>
</evidence>
<evidence type="ECO:0000256" key="1">
    <source>
        <dbReference type="ARBA" id="ARBA00004141"/>
    </source>
</evidence>
<feature type="domain" description="Ferric oxidoreductase" evidence="6">
    <location>
        <begin position="61"/>
        <end position="159"/>
    </location>
</feature>
<name>A0A6C2U372_PONDE</name>
<protein>
    <recommendedName>
        <fullName evidence="6">Ferric oxidoreductase domain-containing protein</fullName>
    </recommendedName>
</protein>
<sequence>MNKWIFASLYLLFFAWAPVYLALTQEVPTRFTYQHVVLLVSLSGFGSLLGLFWLSRLLPRNAVQMRYSSTLRWHKYIGYAAGGVMLLHPFLMVARRLWVEESNPVGNFMLMLRSPLLLTGIIAWCLLLVIVVVALVRKKLPANVFRHVHGLLSIGFVGLATWHVITVGRHSSPAMSGFWIVLASGAVGALLWSYRPVRKKAKLNIYEGTANESA</sequence>
<feature type="transmembrane region" description="Helical" evidence="5">
    <location>
        <begin position="34"/>
        <end position="55"/>
    </location>
</feature>
<feature type="transmembrane region" description="Helical" evidence="5">
    <location>
        <begin position="114"/>
        <end position="136"/>
    </location>
</feature>
<feature type="transmembrane region" description="Helical" evidence="5">
    <location>
        <begin position="148"/>
        <end position="165"/>
    </location>
</feature>
<evidence type="ECO:0000256" key="2">
    <source>
        <dbReference type="ARBA" id="ARBA00022692"/>
    </source>
</evidence>
<gene>
    <name evidence="7" type="ORF">PDESU_03020</name>
</gene>
<comment type="subcellular location">
    <subcellularLocation>
        <location evidence="1">Membrane</location>
        <topology evidence="1">Multi-pass membrane protein</topology>
    </subcellularLocation>
</comment>
<evidence type="ECO:0000259" key="6">
    <source>
        <dbReference type="Pfam" id="PF01794"/>
    </source>
</evidence>
<dbReference type="GO" id="GO:0016020">
    <property type="term" value="C:membrane"/>
    <property type="evidence" value="ECO:0007669"/>
    <property type="project" value="UniProtKB-SubCell"/>
</dbReference>
<keyword evidence="8" id="KW-1185">Reference proteome</keyword>
<organism evidence="7 8">
    <name type="scientific">Pontiella desulfatans</name>
    <dbReference type="NCBI Taxonomy" id="2750659"/>
    <lineage>
        <taxon>Bacteria</taxon>
        <taxon>Pseudomonadati</taxon>
        <taxon>Kiritimatiellota</taxon>
        <taxon>Kiritimatiellia</taxon>
        <taxon>Kiritimatiellales</taxon>
        <taxon>Pontiellaceae</taxon>
        <taxon>Pontiella</taxon>
    </lineage>
</organism>
<dbReference type="AlphaFoldDB" id="A0A6C2U372"/>
<feature type="transmembrane region" description="Helical" evidence="5">
    <location>
        <begin position="76"/>
        <end position="94"/>
    </location>
</feature>
<dbReference type="Proteomes" id="UP000366872">
    <property type="component" value="Unassembled WGS sequence"/>
</dbReference>
<accession>A0A6C2U372</accession>